<evidence type="ECO:0000313" key="2">
    <source>
        <dbReference type="Proteomes" id="UP001454036"/>
    </source>
</evidence>
<dbReference type="InterPro" id="IPR036691">
    <property type="entry name" value="Endo/exonu/phosph_ase_sf"/>
</dbReference>
<dbReference type="Proteomes" id="UP001454036">
    <property type="component" value="Unassembled WGS sequence"/>
</dbReference>
<dbReference type="EMBL" id="BAABME010003743">
    <property type="protein sequence ID" value="GAA0159982.1"/>
    <property type="molecule type" value="Genomic_DNA"/>
</dbReference>
<comment type="caution">
    <text evidence="1">The sequence shown here is derived from an EMBL/GenBank/DDBJ whole genome shotgun (WGS) entry which is preliminary data.</text>
</comment>
<dbReference type="AlphaFoldDB" id="A0AAV3Q7F9"/>
<accession>A0AAV3Q7F9</accession>
<organism evidence="1 2">
    <name type="scientific">Lithospermum erythrorhizon</name>
    <name type="common">Purple gromwell</name>
    <name type="synonym">Lithospermum officinale var. erythrorhizon</name>
    <dbReference type="NCBI Taxonomy" id="34254"/>
    <lineage>
        <taxon>Eukaryota</taxon>
        <taxon>Viridiplantae</taxon>
        <taxon>Streptophyta</taxon>
        <taxon>Embryophyta</taxon>
        <taxon>Tracheophyta</taxon>
        <taxon>Spermatophyta</taxon>
        <taxon>Magnoliopsida</taxon>
        <taxon>eudicotyledons</taxon>
        <taxon>Gunneridae</taxon>
        <taxon>Pentapetalae</taxon>
        <taxon>asterids</taxon>
        <taxon>lamiids</taxon>
        <taxon>Boraginales</taxon>
        <taxon>Boraginaceae</taxon>
        <taxon>Boraginoideae</taxon>
        <taxon>Lithospermeae</taxon>
        <taxon>Lithospermum</taxon>
    </lineage>
</organism>
<proteinExistence type="predicted"/>
<dbReference type="Gene3D" id="3.60.10.10">
    <property type="entry name" value="Endonuclease/exonuclease/phosphatase"/>
    <property type="match status" value="1"/>
</dbReference>
<evidence type="ECO:0000313" key="1">
    <source>
        <dbReference type="EMBL" id="GAA0159982.1"/>
    </source>
</evidence>
<protein>
    <submittedName>
        <fullName evidence="1">Uncharacterized protein</fullName>
    </submittedName>
</protein>
<keyword evidence="2" id="KW-1185">Reference proteome</keyword>
<dbReference type="PANTHER" id="PTHR35218:SF9">
    <property type="entry name" value="ENDONUCLEASE_EXONUCLEASE_PHOSPHATASE DOMAIN-CONTAINING PROTEIN"/>
    <property type="match status" value="1"/>
</dbReference>
<reference evidence="1 2" key="1">
    <citation type="submission" date="2024-01" db="EMBL/GenBank/DDBJ databases">
        <title>The complete chloroplast genome sequence of Lithospermum erythrorhizon: insights into the phylogenetic relationship among Boraginaceae species and the maternal lineages of purple gromwells.</title>
        <authorList>
            <person name="Okada T."/>
            <person name="Watanabe K."/>
        </authorList>
    </citation>
    <scope>NUCLEOTIDE SEQUENCE [LARGE SCALE GENOMIC DNA]</scope>
</reference>
<name>A0AAV3Q7F9_LITER</name>
<dbReference type="PANTHER" id="PTHR35218">
    <property type="entry name" value="RNASE H DOMAIN-CONTAINING PROTEIN"/>
    <property type="match status" value="1"/>
</dbReference>
<gene>
    <name evidence="1" type="ORF">LIER_16640</name>
</gene>
<sequence>METSSSSEGRRDKVSKGHPRAVCSLARLVNFNKPDLVFLIDTKLRNDEWEYVKTKVKLPNALTVDARGRKGGLSLLWSRECEVEIKSFSIHHIEAIITKRGSNPWRLVGFYGHHETGKRKYSWNLMR</sequence>